<proteinExistence type="predicted"/>
<accession>F7QBH9</accession>
<comment type="caution">
    <text evidence="2">The sequence shown here is derived from an EMBL/GenBank/DDBJ whole genome shotgun (WGS) entry which is preliminary data.</text>
</comment>
<organism evidence="2 3">
    <name type="scientific">Salinisphaera shabanensis E1L3A</name>
    <dbReference type="NCBI Taxonomy" id="1033802"/>
    <lineage>
        <taxon>Bacteria</taxon>
        <taxon>Pseudomonadati</taxon>
        <taxon>Pseudomonadota</taxon>
        <taxon>Gammaproteobacteria</taxon>
        <taxon>Salinisphaerales</taxon>
        <taxon>Salinisphaeraceae</taxon>
        <taxon>Salinisphaera</taxon>
    </lineage>
</organism>
<dbReference type="AlphaFoldDB" id="F7QBH9"/>
<protein>
    <submittedName>
        <fullName evidence="2">Uncharacterized protein</fullName>
    </submittedName>
</protein>
<keyword evidence="1" id="KW-0732">Signal</keyword>
<feature type="signal peptide" evidence="1">
    <location>
        <begin position="1"/>
        <end position="21"/>
    </location>
</feature>
<reference evidence="2 3" key="2">
    <citation type="journal article" date="2013" name="PLoS ONE">
        <title>INDIGO - INtegrated Data Warehouse of MIcrobial GenOmes with Examples from the Red Sea Extremophiles.</title>
        <authorList>
            <person name="Alam I."/>
            <person name="Antunes A."/>
            <person name="Kamau A.A."/>
            <person name="Ba Alawi W."/>
            <person name="Kalkatawi M."/>
            <person name="Stingl U."/>
            <person name="Bajic V.B."/>
        </authorList>
    </citation>
    <scope>NUCLEOTIDE SEQUENCE [LARGE SCALE GENOMIC DNA]</scope>
    <source>
        <strain evidence="2 3">E1L3A</strain>
    </source>
</reference>
<gene>
    <name evidence="2" type="ORF">SSPSH_002559</name>
</gene>
<feature type="chain" id="PRO_5003360938" evidence="1">
    <location>
        <begin position="22"/>
        <end position="124"/>
    </location>
</feature>
<sequence length="124" mass="13842">MKYTLPLLVAGSLCLPVSAFAAKTPAHDYPTQARVEYVYDCMNRLGGENYDTLYKCSCSIDYIADQLPYDDYVTLDTYQRGQNAAGERPEVLREGSIARDSRSQLAKLKSEADDQCLIDSDAQQ</sequence>
<keyword evidence="3" id="KW-1185">Reference proteome</keyword>
<dbReference type="eggNOG" id="ENOG5032RK3">
    <property type="taxonomic scope" value="Bacteria"/>
</dbReference>
<dbReference type="STRING" id="1033802.SSPSH_002559"/>
<dbReference type="EMBL" id="AFNV02000018">
    <property type="protein sequence ID" value="ERJ18478.1"/>
    <property type="molecule type" value="Genomic_DNA"/>
</dbReference>
<dbReference type="RefSeq" id="WP_006914646.1">
    <property type="nucleotide sequence ID" value="NZ_AFNV02000018.1"/>
</dbReference>
<evidence type="ECO:0000313" key="2">
    <source>
        <dbReference type="EMBL" id="ERJ18478.1"/>
    </source>
</evidence>
<evidence type="ECO:0000313" key="3">
    <source>
        <dbReference type="Proteomes" id="UP000006242"/>
    </source>
</evidence>
<name>F7QBH9_9GAMM</name>
<evidence type="ECO:0000256" key="1">
    <source>
        <dbReference type="SAM" id="SignalP"/>
    </source>
</evidence>
<dbReference type="OrthoDB" id="8563102at2"/>
<reference evidence="2 3" key="1">
    <citation type="journal article" date="2011" name="J. Bacteriol.">
        <title>Genome sequence of Salinisphaera shabanensis, a gammaproteobacterium from the harsh, variable environment of the brine-seawater interface of the Shaban Deep in the Red Sea.</title>
        <authorList>
            <person name="Antunes A."/>
            <person name="Alam I."/>
            <person name="Bajic V.B."/>
            <person name="Stingl U."/>
        </authorList>
    </citation>
    <scope>NUCLEOTIDE SEQUENCE [LARGE SCALE GENOMIC DNA]</scope>
    <source>
        <strain evidence="2 3">E1L3A</strain>
    </source>
</reference>
<dbReference type="Proteomes" id="UP000006242">
    <property type="component" value="Unassembled WGS sequence"/>
</dbReference>